<keyword evidence="2" id="KW-1185">Reference proteome</keyword>
<dbReference type="EMBL" id="JARBHB010000001">
    <property type="protein sequence ID" value="KAJ8897147.1"/>
    <property type="molecule type" value="Genomic_DNA"/>
</dbReference>
<protein>
    <submittedName>
        <fullName evidence="1">Uncharacterized protein</fullName>
    </submittedName>
</protein>
<dbReference type="Proteomes" id="UP001159363">
    <property type="component" value="Chromosome 1"/>
</dbReference>
<accession>A0ABQ9IKG7</accession>
<name>A0ABQ9IKG7_9NEOP</name>
<evidence type="ECO:0000313" key="1">
    <source>
        <dbReference type="EMBL" id="KAJ8897147.1"/>
    </source>
</evidence>
<reference evidence="1 2" key="1">
    <citation type="submission" date="2023-02" db="EMBL/GenBank/DDBJ databases">
        <title>LHISI_Scaffold_Assembly.</title>
        <authorList>
            <person name="Stuart O.P."/>
            <person name="Cleave R."/>
            <person name="Magrath M.J.L."/>
            <person name="Mikheyev A.S."/>
        </authorList>
    </citation>
    <scope>NUCLEOTIDE SEQUENCE [LARGE SCALE GENOMIC DNA]</scope>
    <source>
        <strain evidence="1">Daus_M_001</strain>
        <tissue evidence="1">Leg muscle</tissue>
    </source>
</reference>
<comment type="caution">
    <text evidence="1">The sequence shown here is derived from an EMBL/GenBank/DDBJ whole genome shotgun (WGS) entry which is preliminary data.</text>
</comment>
<organism evidence="1 2">
    <name type="scientific">Dryococelus australis</name>
    <dbReference type="NCBI Taxonomy" id="614101"/>
    <lineage>
        <taxon>Eukaryota</taxon>
        <taxon>Metazoa</taxon>
        <taxon>Ecdysozoa</taxon>
        <taxon>Arthropoda</taxon>
        <taxon>Hexapoda</taxon>
        <taxon>Insecta</taxon>
        <taxon>Pterygota</taxon>
        <taxon>Neoptera</taxon>
        <taxon>Polyneoptera</taxon>
        <taxon>Phasmatodea</taxon>
        <taxon>Verophasmatodea</taxon>
        <taxon>Anareolatae</taxon>
        <taxon>Phasmatidae</taxon>
        <taxon>Eurycanthinae</taxon>
        <taxon>Dryococelus</taxon>
    </lineage>
</organism>
<proteinExistence type="predicted"/>
<sequence length="109" mass="12241">MSTAEVKEEMKAIIKNRLVYATGRSRHAKKSKLSALQPGQLVLVRAANMNKYCVRLTSKLMPLFAGPYEVKRALHANCHELVQATTVELVDRFTLPMLHLYSAVLTPEC</sequence>
<gene>
    <name evidence="1" type="ORF">PR048_002493</name>
</gene>
<evidence type="ECO:0000313" key="2">
    <source>
        <dbReference type="Proteomes" id="UP001159363"/>
    </source>
</evidence>